<evidence type="ECO:0000256" key="5">
    <source>
        <dbReference type="ARBA" id="ARBA00022516"/>
    </source>
</evidence>
<dbReference type="EMBL" id="KI913962">
    <property type="protein sequence ID" value="ETW01627.1"/>
    <property type="molecule type" value="Genomic_DNA"/>
</dbReference>
<keyword evidence="7" id="KW-0460">Magnesium</keyword>
<evidence type="ECO:0000256" key="6">
    <source>
        <dbReference type="ARBA" id="ARBA00022723"/>
    </source>
</evidence>
<evidence type="ECO:0000256" key="9">
    <source>
        <dbReference type="ARBA" id="ARBA00023098"/>
    </source>
</evidence>
<evidence type="ECO:0000256" key="10">
    <source>
        <dbReference type="ARBA" id="ARBA00023229"/>
    </source>
</evidence>
<dbReference type="OrthoDB" id="510307at2759"/>
<keyword evidence="6" id="KW-0479">Metal-binding</keyword>
<dbReference type="eggNOG" id="KOG0142">
    <property type="taxonomic scope" value="Eukaryota"/>
</dbReference>
<dbReference type="InterPro" id="IPR015797">
    <property type="entry name" value="NUDIX_hydrolase-like_dom_sf"/>
</dbReference>
<keyword evidence="9" id="KW-0443">Lipid metabolism</keyword>
<gene>
    <name evidence="13" type="ORF">H310_06259</name>
</gene>
<dbReference type="InterPro" id="IPR011876">
    <property type="entry name" value="IsopentenylPP_isomerase_typ1"/>
</dbReference>
<dbReference type="PANTHER" id="PTHR10885:SF0">
    <property type="entry name" value="ISOPENTENYL-DIPHOSPHATE DELTA-ISOMERASE"/>
    <property type="match status" value="1"/>
</dbReference>
<feature type="domain" description="Nudix hydrolase" evidence="12">
    <location>
        <begin position="69"/>
        <end position="216"/>
    </location>
</feature>
<evidence type="ECO:0000256" key="11">
    <source>
        <dbReference type="ARBA" id="ARBA00023235"/>
    </source>
</evidence>
<evidence type="ECO:0000256" key="7">
    <source>
        <dbReference type="ARBA" id="ARBA00022842"/>
    </source>
</evidence>
<dbReference type="PANTHER" id="PTHR10885">
    <property type="entry name" value="ISOPENTENYL-DIPHOSPHATE DELTA-ISOMERASE"/>
    <property type="match status" value="1"/>
</dbReference>
<keyword evidence="10" id="KW-0414">Isoprene biosynthesis</keyword>
<dbReference type="PROSITE" id="PS51462">
    <property type="entry name" value="NUDIX"/>
    <property type="match status" value="1"/>
</dbReference>
<evidence type="ECO:0000256" key="2">
    <source>
        <dbReference type="ARBA" id="ARBA00004826"/>
    </source>
</evidence>
<dbReference type="CDD" id="cd02885">
    <property type="entry name" value="NUDIX_IPP_Isomerase"/>
    <property type="match status" value="1"/>
</dbReference>
<keyword evidence="11 13" id="KW-0413">Isomerase</keyword>
<dbReference type="GO" id="GO:0004452">
    <property type="term" value="F:isopentenyl-diphosphate delta-isomerase activity"/>
    <property type="evidence" value="ECO:0007669"/>
    <property type="project" value="UniProtKB-EC"/>
</dbReference>
<dbReference type="EC" id="5.3.3.2" evidence="4"/>
<evidence type="ECO:0000256" key="3">
    <source>
        <dbReference type="ARBA" id="ARBA00007579"/>
    </source>
</evidence>
<comment type="pathway">
    <text evidence="2">Isoprenoid biosynthesis; dimethylallyl diphosphate biosynthesis; dimethylallyl diphosphate from isopentenyl diphosphate: step 1/1.</text>
</comment>
<keyword evidence="5" id="KW-0444">Lipid biosynthesis</keyword>
<dbReference type="InterPro" id="IPR000086">
    <property type="entry name" value="NUDIX_hydrolase_dom"/>
</dbReference>
<dbReference type="NCBIfam" id="NF002995">
    <property type="entry name" value="PRK03759.1"/>
    <property type="match status" value="1"/>
</dbReference>
<dbReference type="FunFam" id="3.90.79.10:FF:000012">
    <property type="entry name" value="Isopentenyl-diphosphate Delta-isomerase 1"/>
    <property type="match status" value="1"/>
</dbReference>
<name>A0A024U6V3_9STRA</name>
<dbReference type="STRING" id="157072.A0A024U6V3"/>
<organism evidence="13">
    <name type="scientific">Aphanomyces invadans</name>
    <dbReference type="NCBI Taxonomy" id="157072"/>
    <lineage>
        <taxon>Eukaryota</taxon>
        <taxon>Sar</taxon>
        <taxon>Stramenopiles</taxon>
        <taxon>Oomycota</taxon>
        <taxon>Saprolegniomycetes</taxon>
        <taxon>Saprolegniales</taxon>
        <taxon>Verrucalvaceae</taxon>
        <taxon>Aphanomyces</taxon>
    </lineage>
</organism>
<proteinExistence type="inferred from homology"/>
<evidence type="ECO:0000256" key="4">
    <source>
        <dbReference type="ARBA" id="ARBA00012057"/>
    </source>
</evidence>
<dbReference type="GO" id="GO:0009240">
    <property type="term" value="P:isopentenyl diphosphate biosynthetic process"/>
    <property type="evidence" value="ECO:0007669"/>
    <property type="project" value="TreeGrafter"/>
</dbReference>
<dbReference type="GeneID" id="20083309"/>
<dbReference type="GO" id="GO:0046872">
    <property type="term" value="F:metal ion binding"/>
    <property type="evidence" value="ECO:0007669"/>
    <property type="project" value="UniProtKB-KW"/>
</dbReference>
<evidence type="ECO:0000313" key="13">
    <source>
        <dbReference type="EMBL" id="ETW01627.1"/>
    </source>
</evidence>
<dbReference type="Gene3D" id="3.90.79.10">
    <property type="entry name" value="Nucleoside Triphosphate Pyrophosphohydrolase"/>
    <property type="match status" value="1"/>
</dbReference>
<dbReference type="RefSeq" id="XP_008869475.1">
    <property type="nucleotide sequence ID" value="XM_008871253.1"/>
</dbReference>
<dbReference type="SUPFAM" id="SSF55811">
    <property type="entry name" value="Nudix"/>
    <property type="match status" value="1"/>
</dbReference>
<dbReference type="GO" id="GO:0006694">
    <property type="term" value="P:steroid biosynthetic process"/>
    <property type="evidence" value="ECO:0007669"/>
    <property type="project" value="UniProtKB-KW"/>
</dbReference>
<dbReference type="GO" id="GO:0050992">
    <property type="term" value="P:dimethylallyl diphosphate biosynthetic process"/>
    <property type="evidence" value="ECO:0007669"/>
    <property type="project" value="UniProtKB-UniPathway"/>
</dbReference>
<protein>
    <recommendedName>
        <fullName evidence="4">isopentenyl-diphosphate Delta-isomerase</fullName>
        <ecNumber evidence="4">5.3.3.2</ecNumber>
    </recommendedName>
</protein>
<keyword evidence="8" id="KW-0752">Steroid biosynthesis</keyword>
<reference evidence="13" key="1">
    <citation type="submission" date="2013-12" db="EMBL/GenBank/DDBJ databases">
        <title>The Genome Sequence of Aphanomyces invadans NJM9701.</title>
        <authorList>
            <consortium name="The Broad Institute Genomics Platform"/>
            <person name="Russ C."/>
            <person name="Tyler B."/>
            <person name="van West P."/>
            <person name="Dieguez-Uribeondo J."/>
            <person name="Young S.K."/>
            <person name="Zeng Q."/>
            <person name="Gargeya S."/>
            <person name="Fitzgerald M."/>
            <person name="Abouelleil A."/>
            <person name="Alvarado L."/>
            <person name="Chapman S.B."/>
            <person name="Gainer-Dewar J."/>
            <person name="Goldberg J."/>
            <person name="Griggs A."/>
            <person name="Gujja S."/>
            <person name="Hansen M."/>
            <person name="Howarth C."/>
            <person name="Imamovic A."/>
            <person name="Ireland A."/>
            <person name="Larimer J."/>
            <person name="McCowan C."/>
            <person name="Murphy C."/>
            <person name="Pearson M."/>
            <person name="Poon T.W."/>
            <person name="Priest M."/>
            <person name="Roberts A."/>
            <person name="Saif S."/>
            <person name="Shea T."/>
            <person name="Sykes S."/>
            <person name="Wortman J."/>
            <person name="Nusbaum C."/>
            <person name="Birren B."/>
        </authorList>
    </citation>
    <scope>NUCLEOTIDE SEQUENCE [LARGE SCALE GENOMIC DNA]</scope>
    <source>
        <strain evidence="13">NJM9701</strain>
    </source>
</reference>
<dbReference type="AlphaFoldDB" id="A0A024U6V3"/>
<dbReference type="GO" id="GO:0005737">
    <property type="term" value="C:cytoplasm"/>
    <property type="evidence" value="ECO:0007669"/>
    <property type="project" value="TreeGrafter"/>
</dbReference>
<evidence type="ECO:0000256" key="8">
    <source>
        <dbReference type="ARBA" id="ARBA00022955"/>
    </source>
</evidence>
<dbReference type="VEuPathDB" id="FungiDB:H310_06259"/>
<evidence type="ECO:0000259" key="12">
    <source>
        <dbReference type="PROSITE" id="PS51462"/>
    </source>
</evidence>
<evidence type="ECO:0000256" key="1">
    <source>
        <dbReference type="ARBA" id="ARBA00001946"/>
    </source>
</evidence>
<dbReference type="UniPathway" id="UPA00059">
    <property type="reaction ID" value="UER00104"/>
</dbReference>
<dbReference type="NCBIfam" id="TIGR02150">
    <property type="entry name" value="IPP_isom_1"/>
    <property type="match status" value="1"/>
</dbReference>
<comment type="cofactor">
    <cofactor evidence="1">
        <name>Mg(2+)</name>
        <dbReference type="ChEBI" id="CHEBI:18420"/>
    </cofactor>
</comment>
<sequence>MLHVQRRSLANLLPRHHLAFMVSTSYDSVIASADEVQVKLMEEMVIQVDEQDNVVGPISKKDSHFKDGVLHRAFSVFLFNSDNQLLIQKRAAEKITFPSFWANTCCSHPLYFPEELEEKNHLGVKRAAIRKLEHELGIKTDTFQPEQFKFLTKVLYRAPYDENWSEYEVDHILLVRADVKYELNENEVAEVRYVARDELENVLNDPSMLISPWFRLISEGLLPQWWNDLDNVLAKDNDNVVINNYIQ</sequence>
<comment type="similarity">
    <text evidence="3">Belongs to the IPP isomerase type 1 family.</text>
</comment>
<accession>A0A024U6V3</accession>
<dbReference type="Pfam" id="PF00293">
    <property type="entry name" value="NUDIX"/>
    <property type="match status" value="1"/>
</dbReference>
<dbReference type="PIRSF" id="PIRSF018427">
    <property type="entry name" value="Isopntndiph_ism"/>
    <property type="match status" value="1"/>
</dbReference>